<evidence type="ECO:0000313" key="2">
    <source>
        <dbReference type="Proteomes" id="UP000075903"/>
    </source>
</evidence>
<reference evidence="1" key="1">
    <citation type="submission" date="2020-05" db="UniProtKB">
        <authorList>
            <consortium name="EnsemblMetazoa"/>
        </authorList>
    </citation>
    <scope>IDENTIFICATION</scope>
    <source>
        <strain evidence="1">MAF</strain>
    </source>
</reference>
<accession>A0A182VFN2</accession>
<proteinExistence type="predicted"/>
<dbReference type="EnsemblMetazoa" id="AMEM014181-RA">
    <property type="protein sequence ID" value="AMEM014181-PA"/>
    <property type="gene ID" value="AMEM014181"/>
</dbReference>
<protein>
    <submittedName>
        <fullName evidence="1">Uncharacterized protein</fullName>
    </submittedName>
</protein>
<dbReference type="Proteomes" id="UP000075903">
    <property type="component" value="Unassembled WGS sequence"/>
</dbReference>
<sequence>MPAAFASSAVVIGSNPITRIPNAFMRTPTSRPMRPSPRMASVLPYSSEPEYSFRSQRPSFMLVAAWQMGRASAPIRKHVSSHAEIELPPGVLFGRGKWNGKLIL</sequence>
<organism evidence="1 2">
    <name type="scientific">Anopheles merus</name>
    <name type="common">Mosquito</name>
    <dbReference type="NCBI Taxonomy" id="30066"/>
    <lineage>
        <taxon>Eukaryota</taxon>
        <taxon>Metazoa</taxon>
        <taxon>Ecdysozoa</taxon>
        <taxon>Arthropoda</taxon>
        <taxon>Hexapoda</taxon>
        <taxon>Insecta</taxon>
        <taxon>Pterygota</taxon>
        <taxon>Neoptera</taxon>
        <taxon>Endopterygota</taxon>
        <taxon>Diptera</taxon>
        <taxon>Nematocera</taxon>
        <taxon>Culicoidea</taxon>
        <taxon>Culicidae</taxon>
        <taxon>Anophelinae</taxon>
        <taxon>Anopheles</taxon>
    </lineage>
</organism>
<keyword evidence="2" id="KW-1185">Reference proteome</keyword>
<evidence type="ECO:0000313" key="1">
    <source>
        <dbReference type="EnsemblMetazoa" id="AMEM014181-PA"/>
    </source>
</evidence>
<name>A0A182VFN2_ANOME</name>
<dbReference type="AlphaFoldDB" id="A0A182VFN2"/>
<dbReference type="VEuPathDB" id="VectorBase:AMEM014181"/>